<proteinExistence type="predicted"/>
<dbReference type="Proteomes" id="UP001321580">
    <property type="component" value="Unassembled WGS sequence"/>
</dbReference>
<accession>A0ABT6XG47</accession>
<evidence type="ECO:0000313" key="2">
    <source>
        <dbReference type="Proteomes" id="UP001321580"/>
    </source>
</evidence>
<organism evidence="1 2">
    <name type="scientific">Lysobacter stagni</name>
    <dbReference type="NCBI Taxonomy" id="3045172"/>
    <lineage>
        <taxon>Bacteria</taxon>
        <taxon>Pseudomonadati</taxon>
        <taxon>Pseudomonadota</taxon>
        <taxon>Gammaproteobacteria</taxon>
        <taxon>Lysobacterales</taxon>
        <taxon>Lysobacteraceae</taxon>
        <taxon>Lysobacter</taxon>
    </lineage>
</organism>
<dbReference type="EMBL" id="JASGBI010000001">
    <property type="protein sequence ID" value="MDI9239114.1"/>
    <property type="molecule type" value="Genomic_DNA"/>
</dbReference>
<protein>
    <submittedName>
        <fullName evidence="1">Uncharacterized protein</fullName>
    </submittedName>
</protein>
<gene>
    <name evidence="1" type="ORF">QLQ15_09350</name>
</gene>
<evidence type="ECO:0000313" key="1">
    <source>
        <dbReference type="EMBL" id="MDI9239114.1"/>
    </source>
</evidence>
<name>A0ABT6XG47_9GAMM</name>
<sequence length="209" mass="22799">MSAFDPKRSFKSGTTFMNRMTCSSPLRQTSDRKQVHAKWLTWLTCAALLAHLPAQCAEASDENLVLDVRFSCAESGFPQLRISLRNQGNQDLIMHVDQLPQSTSSGVMELGFNRVNEDSRPLFETLKGTVERGFVVLPAGGVVAGSVPLDNEDFQQSVAAEPTFVAWNYTPTGINPHAVSGRTGGIYLSSHLLSRCQDQTGRQASAPGR</sequence>
<dbReference type="RefSeq" id="WP_283212520.1">
    <property type="nucleotide sequence ID" value="NZ_JASGBI010000001.1"/>
</dbReference>
<reference evidence="1 2" key="1">
    <citation type="submission" date="2023-05" db="EMBL/GenBank/DDBJ databases">
        <title>Lysobacter sp. strain LF1 Genome sequencing and assembly.</title>
        <authorList>
            <person name="Jung Y."/>
        </authorList>
    </citation>
    <scope>NUCLEOTIDE SEQUENCE [LARGE SCALE GENOMIC DNA]</scope>
    <source>
        <strain evidence="1 2">LF1</strain>
    </source>
</reference>
<comment type="caution">
    <text evidence="1">The sequence shown here is derived from an EMBL/GenBank/DDBJ whole genome shotgun (WGS) entry which is preliminary data.</text>
</comment>
<keyword evidence="2" id="KW-1185">Reference proteome</keyword>